<dbReference type="STRING" id="121845.A0A3Q0J462"/>
<dbReference type="GeneID" id="103512143"/>
<feature type="compositionally biased region" description="Acidic residues" evidence="1">
    <location>
        <begin position="16"/>
        <end position="26"/>
    </location>
</feature>
<feature type="domain" description="Nascent polypeptide-associated complex subunit alpha-like UBA" evidence="2">
    <location>
        <begin position="29"/>
        <end position="60"/>
    </location>
</feature>
<feature type="compositionally biased region" description="Low complexity" evidence="1">
    <location>
        <begin position="1"/>
        <end position="14"/>
    </location>
</feature>
<dbReference type="PANTHER" id="PTHR21713">
    <property type="entry name" value="NASCENT POLYPEPTIDE ASSOCIATED COMPLEX ALPHA SUBUNIT-RELATED"/>
    <property type="match status" value="1"/>
</dbReference>
<keyword evidence="3" id="KW-1185">Reference proteome</keyword>
<dbReference type="InterPro" id="IPR044034">
    <property type="entry name" value="NAC-like_UBA"/>
</dbReference>
<organism evidence="3 4">
    <name type="scientific">Diaphorina citri</name>
    <name type="common">Asian citrus psyllid</name>
    <dbReference type="NCBI Taxonomy" id="121845"/>
    <lineage>
        <taxon>Eukaryota</taxon>
        <taxon>Metazoa</taxon>
        <taxon>Ecdysozoa</taxon>
        <taxon>Arthropoda</taxon>
        <taxon>Hexapoda</taxon>
        <taxon>Insecta</taxon>
        <taxon>Pterygota</taxon>
        <taxon>Neoptera</taxon>
        <taxon>Paraneoptera</taxon>
        <taxon>Hemiptera</taxon>
        <taxon>Sternorrhyncha</taxon>
        <taxon>Psylloidea</taxon>
        <taxon>Psyllidae</taxon>
        <taxon>Diaphorininae</taxon>
        <taxon>Diaphorina</taxon>
    </lineage>
</organism>
<dbReference type="GO" id="GO:0005854">
    <property type="term" value="C:nascent polypeptide-associated complex"/>
    <property type="evidence" value="ECO:0007669"/>
    <property type="project" value="InterPro"/>
</dbReference>
<name>A0A3Q0J462_DIACI</name>
<evidence type="ECO:0000256" key="1">
    <source>
        <dbReference type="SAM" id="MobiDB-lite"/>
    </source>
</evidence>
<dbReference type="PaxDb" id="121845-A0A3Q0J462"/>
<feature type="domain" description="Nascent polypeptide-associated complex subunit alpha-like UBA" evidence="2">
    <location>
        <begin position="97"/>
        <end position="136"/>
    </location>
</feature>
<dbReference type="KEGG" id="dci:103512143"/>
<dbReference type="InterPro" id="IPR016641">
    <property type="entry name" value="EGD2/NACA0like"/>
</dbReference>
<evidence type="ECO:0000313" key="3">
    <source>
        <dbReference type="Proteomes" id="UP000079169"/>
    </source>
</evidence>
<dbReference type="AlphaFoldDB" id="A0A3Q0J462"/>
<evidence type="ECO:0000313" key="4">
    <source>
        <dbReference type="RefSeq" id="XP_026681505.1"/>
    </source>
</evidence>
<dbReference type="FunFam" id="1.10.8.10:FF:000006">
    <property type="entry name" value="Putative nascent polypeptide-associated complex subunit alpha"/>
    <property type="match status" value="1"/>
</dbReference>
<proteinExistence type="predicted"/>
<reference evidence="4" key="1">
    <citation type="submission" date="2025-08" db="UniProtKB">
        <authorList>
            <consortium name="RefSeq"/>
        </authorList>
    </citation>
    <scope>IDENTIFICATION</scope>
</reference>
<dbReference type="Pfam" id="PF19026">
    <property type="entry name" value="UBA_HYPK"/>
    <property type="match status" value="2"/>
</dbReference>
<gene>
    <name evidence="4" type="primary">LOC103512143</name>
</gene>
<sequence length="137" mass="14533">MELSYGGTSLGGSTIQEEDEADEDVDATGVEDKDVDLVMSQANVTRAKAIKALKNNDNDISGFEVRASMVLFAGGTSLGGSTIQEEDEADEDVDATGVEDKDVDLVMSQANVTRAKAIKALKNNDNDIVNAIMELTM</sequence>
<dbReference type="RefSeq" id="XP_026681505.1">
    <property type="nucleotide sequence ID" value="XM_026825704.1"/>
</dbReference>
<dbReference type="Gene3D" id="1.10.8.10">
    <property type="entry name" value="DNA helicase RuvA subunit, C-terminal domain"/>
    <property type="match status" value="2"/>
</dbReference>
<dbReference type="CDD" id="cd14358">
    <property type="entry name" value="UBA_NAC_euk"/>
    <property type="match status" value="1"/>
</dbReference>
<dbReference type="Proteomes" id="UP000079169">
    <property type="component" value="Unplaced"/>
</dbReference>
<protein>
    <submittedName>
        <fullName evidence="4">Nascent polypeptide-associated complex subunit alpha</fullName>
    </submittedName>
</protein>
<evidence type="ECO:0000259" key="2">
    <source>
        <dbReference type="Pfam" id="PF19026"/>
    </source>
</evidence>
<accession>A0A3Q0J462</accession>
<feature type="region of interest" description="Disordered" evidence="1">
    <location>
        <begin position="1"/>
        <end position="31"/>
    </location>
</feature>